<evidence type="ECO:0000313" key="2">
    <source>
        <dbReference type="Proteomes" id="UP000323653"/>
    </source>
</evidence>
<dbReference type="EMBL" id="CP043329">
    <property type="protein sequence ID" value="QEK50927.1"/>
    <property type="molecule type" value="Genomic_DNA"/>
</dbReference>
<protein>
    <submittedName>
        <fullName evidence="1">Uncharacterized protein</fullName>
    </submittedName>
</protein>
<gene>
    <name evidence="1" type="ORF">FYC62_04005</name>
</gene>
<evidence type="ECO:0000313" key="1">
    <source>
        <dbReference type="EMBL" id="QEK50927.1"/>
    </source>
</evidence>
<organism evidence="1 2">
    <name type="scientific">Pedobacter aquae</name>
    <dbReference type="NCBI Taxonomy" id="2605747"/>
    <lineage>
        <taxon>Bacteria</taxon>
        <taxon>Pseudomonadati</taxon>
        <taxon>Bacteroidota</taxon>
        <taxon>Sphingobacteriia</taxon>
        <taxon>Sphingobacteriales</taxon>
        <taxon>Sphingobacteriaceae</taxon>
        <taxon>Pedobacter</taxon>
    </lineage>
</organism>
<dbReference type="Proteomes" id="UP000323653">
    <property type="component" value="Chromosome"/>
</dbReference>
<reference evidence="1 2" key="1">
    <citation type="submission" date="2019-08" db="EMBL/GenBank/DDBJ databases">
        <title>Pedobacter sp. nov., isolated from Han river, South Korea.</title>
        <authorList>
            <person name="Lee D.-H."/>
            <person name="Kim Y.-S."/>
            <person name="Hwang E.-M."/>
            <person name="Le Tran T.C."/>
            <person name="Cha C.-J."/>
        </authorList>
    </citation>
    <scope>NUCLEOTIDE SEQUENCE [LARGE SCALE GENOMIC DNA]</scope>
    <source>
        <strain evidence="1 2">CJ43</strain>
    </source>
</reference>
<keyword evidence="2" id="KW-1185">Reference proteome</keyword>
<name>A0A5C0VFV8_9SPHI</name>
<sequence length="262" mass="30376">MMLKTNFENLLHIIKELDEDLNKNEVQKEIQKVILEPRLSLKQLAAYPLASAKAKLSILTKAKYPGSYIPRFYEEARKIICNTFSSNYPDAEIYFEEFERYANILLQEAQSLDRDNKKNKICSSNALNEMRHLSSILNPILETFILNSNLKKTREHLYIQEVRIGCMADILIYENGGATLTGLLKFNFTKAPLKKREAENMLYIMKLFFERNSQVSFKNKNCILVDVFAHKLYISANDAQISVDIKNSCKEIRDTWSLITKS</sequence>
<accession>A0A5C0VFV8</accession>
<dbReference type="KEGG" id="pej:FYC62_04005"/>
<proteinExistence type="predicted"/>
<dbReference type="AlphaFoldDB" id="A0A5C0VFV8"/>